<evidence type="ECO:0000313" key="4">
    <source>
        <dbReference type="Proteomes" id="UP000053244"/>
    </source>
</evidence>
<feature type="domain" description="DUF4334" evidence="2">
    <location>
        <begin position="92"/>
        <end position="150"/>
    </location>
</feature>
<dbReference type="Pfam" id="PF14232">
    <property type="entry name" value="DUF4334"/>
    <property type="match status" value="1"/>
</dbReference>
<sequence>MDADQARARLGAGDKFTFDELDEIWAALPTVRPEEILGAWRGSEFVTGHRFEGTLARIDWYGKIFTSLTDVSPIVCRRPDGALYDNIEMAKGRASLWTVEFRGEPTATMIYDGQPVLDHFKRAGEHTLLGVMNGKGVRDQGRYYYFRLDRDPG</sequence>
<dbReference type="EMBL" id="LLZH01000281">
    <property type="protein sequence ID" value="KUL29208.1"/>
    <property type="molecule type" value="Genomic_DNA"/>
</dbReference>
<dbReference type="InterPro" id="IPR025951">
    <property type="entry name" value="GXWXG_dom"/>
</dbReference>
<reference evidence="3 4" key="1">
    <citation type="submission" date="2015-10" db="EMBL/GenBank/DDBJ databases">
        <authorList>
            <person name="Gilbert D.G."/>
        </authorList>
    </citation>
    <scope>NUCLEOTIDE SEQUENCE [LARGE SCALE GENOMIC DNA]</scope>
    <source>
        <strain evidence="3 4">NRRL B-16712</strain>
    </source>
</reference>
<evidence type="ECO:0008006" key="5">
    <source>
        <dbReference type="Google" id="ProtNLM"/>
    </source>
</evidence>
<evidence type="ECO:0000313" key="3">
    <source>
        <dbReference type="EMBL" id="KUL29208.1"/>
    </source>
</evidence>
<gene>
    <name evidence="3" type="ORF">ADL15_29050</name>
</gene>
<name>A0A101JM75_9ACTN</name>
<dbReference type="OrthoDB" id="8905397at2"/>
<evidence type="ECO:0000259" key="2">
    <source>
        <dbReference type="Pfam" id="PF14232"/>
    </source>
</evidence>
<proteinExistence type="predicted"/>
<dbReference type="Proteomes" id="UP000053244">
    <property type="component" value="Unassembled WGS sequence"/>
</dbReference>
<accession>A0A101JM75</accession>
<keyword evidence="4" id="KW-1185">Reference proteome</keyword>
<organism evidence="3 4">
    <name type="scientific">Actinoplanes awajinensis subsp. mycoplanecinus</name>
    <dbReference type="NCBI Taxonomy" id="135947"/>
    <lineage>
        <taxon>Bacteria</taxon>
        <taxon>Bacillati</taxon>
        <taxon>Actinomycetota</taxon>
        <taxon>Actinomycetes</taxon>
        <taxon>Micromonosporales</taxon>
        <taxon>Micromonosporaceae</taxon>
        <taxon>Actinoplanes</taxon>
    </lineage>
</organism>
<dbReference type="RefSeq" id="WP_067697838.1">
    <property type="nucleotide sequence ID" value="NZ_LLZH01000281.1"/>
</dbReference>
<evidence type="ECO:0000259" key="1">
    <source>
        <dbReference type="Pfam" id="PF14231"/>
    </source>
</evidence>
<dbReference type="AlphaFoldDB" id="A0A101JM75"/>
<comment type="caution">
    <text evidence="3">The sequence shown here is derived from an EMBL/GenBank/DDBJ whole genome shotgun (WGS) entry which is preliminary data.</text>
</comment>
<dbReference type="Gene3D" id="2.40.128.580">
    <property type="entry name" value="GXWXG domain"/>
    <property type="match status" value="1"/>
</dbReference>
<dbReference type="Pfam" id="PF14231">
    <property type="entry name" value="GXWXG"/>
    <property type="match status" value="1"/>
</dbReference>
<protein>
    <recommendedName>
        <fullName evidence="5">GXWXG domain-containing protein</fullName>
    </recommendedName>
</protein>
<dbReference type="InterPro" id="IPR025568">
    <property type="entry name" value="DUF4334"/>
</dbReference>
<feature type="domain" description="GXWXG" evidence="1">
    <location>
        <begin position="23"/>
        <end position="81"/>
    </location>
</feature>